<dbReference type="OrthoDB" id="5347221at2"/>
<dbReference type="Proteomes" id="UP000290870">
    <property type="component" value="Unassembled WGS sequence"/>
</dbReference>
<dbReference type="EMBL" id="PDJZ01000017">
    <property type="protein sequence ID" value="RXJ83058.1"/>
    <property type="molecule type" value="Genomic_DNA"/>
</dbReference>
<evidence type="ECO:0000313" key="2">
    <source>
        <dbReference type="Proteomes" id="UP000290870"/>
    </source>
</evidence>
<gene>
    <name evidence="1" type="ORF">CRU90_11430</name>
</gene>
<organism evidence="1 2">
    <name type="scientific">Arcobacter cloacae</name>
    <dbReference type="NCBI Taxonomy" id="1054034"/>
    <lineage>
        <taxon>Bacteria</taxon>
        <taxon>Pseudomonadati</taxon>
        <taxon>Campylobacterota</taxon>
        <taxon>Epsilonproteobacteria</taxon>
        <taxon>Campylobacterales</taxon>
        <taxon>Arcobacteraceae</taxon>
        <taxon>Arcobacter</taxon>
    </lineage>
</organism>
<name>A0A4Q0ZHS7_9BACT</name>
<dbReference type="Gene3D" id="1.25.40.10">
    <property type="entry name" value="Tetratricopeptide repeat domain"/>
    <property type="match status" value="2"/>
</dbReference>
<dbReference type="RefSeq" id="WP_128987407.1">
    <property type="nucleotide sequence ID" value="NZ_PDJZ01000017.1"/>
</dbReference>
<sequence>MKLLITLFLIVNILNANKDFYYSFIDSTGEQISEQRKQEISDGFDILQNAKNLARDGKIDEAYTQVKDFKEKNKIKVLTSDIMILYSELVLKKQTKRLILEASNELERAINSSLINQTDLSKAYMLLVELKLEINKIEDAKYFAQVIIDNFDDELTKTYGKISLAKVFKYQKDYTKAITYLYEILTLTKNKEVATVVADELFDVYVLAGELEKANDLIKQVLRTNIDFYANDSFVANRKINRLIKAGMPEHAAEILRELLKRTSKDDVIEDFKYKLANTYMIMYDRTNYYLEKAKDLYKDIINDYSQGIHANNSKMFLDEILMRQGFLTPSVVAAKYQDNEAMQQKSLLQELMNDKKDKKYEQILKTEKVYRKVSNEIVKRFGYDTIDEILDEVNIDLIKDYLSQGKCSELSELLKTSRSETLEKLIQDESVKYNFFECLIEAPYERAYYQIKETFNKTRDANIYLYLERMAFNLNLIDEAFDFSSKVEMVDDRAVLSKEFMYRYQLNKIKNEPNAMEKFFIYTFANKDFIKANESNPMIIDLYHDYYLYLLQIDEKKEAEEILQKLYDKQKDVKAFIYSPFVETELSRIEKEKNNYQKSVDYLLEAISNTRKLKPNDEAKIYYDILSLYENLGDKNKKAEYILKCKEVKDTTESLYKKMCDEM</sequence>
<proteinExistence type="predicted"/>
<comment type="caution">
    <text evidence="1">The sequence shown here is derived from an EMBL/GenBank/DDBJ whole genome shotgun (WGS) entry which is preliminary data.</text>
</comment>
<evidence type="ECO:0000313" key="1">
    <source>
        <dbReference type="EMBL" id="RXJ83058.1"/>
    </source>
</evidence>
<dbReference type="InterPro" id="IPR011990">
    <property type="entry name" value="TPR-like_helical_dom_sf"/>
</dbReference>
<reference evidence="1 2" key="1">
    <citation type="submission" date="2017-10" db="EMBL/GenBank/DDBJ databases">
        <title>Genomics of the genus Arcobacter.</title>
        <authorList>
            <person name="Perez-Cataluna A."/>
            <person name="Figueras M.J."/>
        </authorList>
    </citation>
    <scope>NUCLEOTIDE SEQUENCE [LARGE SCALE GENOMIC DNA]</scope>
    <source>
        <strain evidence="1 2">F26</strain>
    </source>
</reference>
<dbReference type="AlphaFoldDB" id="A0A4Q0ZHS7"/>
<dbReference type="SUPFAM" id="SSF48452">
    <property type="entry name" value="TPR-like"/>
    <property type="match status" value="1"/>
</dbReference>
<evidence type="ECO:0008006" key="3">
    <source>
        <dbReference type="Google" id="ProtNLM"/>
    </source>
</evidence>
<accession>A0A4Q0ZHS7</accession>
<protein>
    <recommendedName>
        <fullName evidence="3">Tetratricopeptide repeat protein</fullName>
    </recommendedName>
</protein>